<feature type="compositionally biased region" description="Low complexity" evidence="1">
    <location>
        <begin position="260"/>
        <end position="275"/>
    </location>
</feature>
<sequence>MTRTMFPKGRTAILDYYDYPEIADNIVRYATPQTLRALRLASRGLKTAIDRRYQSMYRIWGHRAAHPLYRRRTYLMLASLSHPLVQIIEEFTSRPNPNRKALQWCGPVLPFAELNFATARPHIFFVFPRLAGYSDFDPQHLYSHSPLAELVRLIAASSLIDGTMWLFIGTEEWDTMLNVRGGAEGCFWEFFIDAIVRRRDGLDPNEEVTDDRRKSLNATVCATTRANWKEWSRPGLVHTIESVTASLLAERPLLTPPGSQPQFPFTPQTPSPYRM</sequence>
<dbReference type="Proteomes" id="UP000002748">
    <property type="component" value="Unassembled WGS sequence"/>
</dbReference>
<dbReference type="KEGG" id="tasa:A1Q1_03976"/>
<gene>
    <name evidence="2" type="ORF">A1Q1_03976</name>
</gene>
<evidence type="ECO:0000256" key="1">
    <source>
        <dbReference type="SAM" id="MobiDB-lite"/>
    </source>
</evidence>
<organism evidence="2 3">
    <name type="scientific">Trichosporon asahii var. asahii (strain ATCC 90039 / CBS 2479 / JCM 2466 / KCTC 7840 / NBRC 103889/ NCYC 2677 / UAMH 7654)</name>
    <name type="common">Yeast</name>
    <dbReference type="NCBI Taxonomy" id="1186058"/>
    <lineage>
        <taxon>Eukaryota</taxon>
        <taxon>Fungi</taxon>
        <taxon>Dikarya</taxon>
        <taxon>Basidiomycota</taxon>
        <taxon>Agaricomycotina</taxon>
        <taxon>Tremellomycetes</taxon>
        <taxon>Trichosporonales</taxon>
        <taxon>Trichosporonaceae</taxon>
        <taxon>Trichosporon</taxon>
    </lineage>
</organism>
<dbReference type="AlphaFoldDB" id="J4UKP2"/>
<protein>
    <submittedName>
        <fullName evidence="2">Uncharacterized protein</fullName>
    </submittedName>
</protein>
<evidence type="ECO:0000313" key="2">
    <source>
        <dbReference type="EMBL" id="EJT52460.1"/>
    </source>
</evidence>
<dbReference type="EMBL" id="ALBS01000025">
    <property type="protein sequence ID" value="EJT52460.1"/>
    <property type="molecule type" value="Genomic_DNA"/>
</dbReference>
<dbReference type="HOGENOM" id="CLU_1012617_0_0_1"/>
<dbReference type="RefSeq" id="XP_014183827.1">
    <property type="nucleotide sequence ID" value="XM_014328352.1"/>
</dbReference>
<evidence type="ECO:0000313" key="3">
    <source>
        <dbReference type="Proteomes" id="UP000002748"/>
    </source>
</evidence>
<feature type="region of interest" description="Disordered" evidence="1">
    <location>
        <begin position="253"/>
        <end position="275"/>
    </location>
</feature>
<comment type="caution">
    <text evidence="2">The sequence shown here is derived from an EMBL/GenBank/DDBJ whole genome shotgun (WGS) entry which is preliminary data.</text>
</comment>
<name>J4UKP2_TRIAS</name>
<proteinExistence type="predicted"/>
<accession>J4UKP2</accession>
<dbReference type="GeneID" id="25987489"/>
<reference evidence="2 3" key="1">
    <citation type="journal article" date="2012" name="Eukaryot. Cell">
        <title>Draft genome sequence of CBS 2479, the standard type strain of Trichosporon asahii.</title>
        <authorList>
            <person name="Yang R.Y."/>
            <person name="Li H.T."/>
            <person name="Zhu H."/>
            <person name="Zhou G.P."/>
            <person name="Wang M."/>
            <person name="Wang L."/>
        </authorList>
    </citation>
    <scope>NUCLEOTIDE SEQUENCE [LARGE SCALE GENOMIC DNA]</scope>
    <source>
        <strain evidence="3">ATCC 90039 / CBS 2479 / JCM 2466 / KCTC 7840 / NCYC 2677 / UAMH 7654</strain>
    </source>
</reference>
<dbReference type="VEuPathDB" id="FungiDB:A1Q1_03976"/>